<protein>
    <recommendedName>
        <fullName evidence="5">N-acylglucosamine 2-epimerase</fullName>
    </recommendedName>
</protein>
<dbReference type="Proteomes" id="UP000468581">
    <property type="component" value="Unassembled WGS sequence"/>
</dbReference>
<sequence length="400" mass="47127">MQDLNINDLKEIYHSALFDDVIPWWEKYSIDWEQGGYLTRLNRNGTAYSGDKDMWMTARQVWMFSHLYNHYEKKDRWRELAKHGLDFMMKNAFKENGKMYFRLDRHGHPLSGVLSIYTEVFASMAVAEYTGLTANKTLEQKARSMYDFLVPRLGLPSDTPMLGYSLFREFHLHAHDMCRITVARVFRDLWPEKRFEEDITLSINSILTRHWKANEQCFLENVAMDGTAMTDIPEGRLFHPGHAIESAWMILEAAIEKNNDLWVKAAVDIILDSLEKGWDKDFGGIRYLINIDGSPCHELSADLKLWWPHSEALYALLLAWIHTDRDDLKQWYIKVHNYTFSCFPDKEYGEWYGYLNRDGSPVWQAKANGWKGFFHLPRALFRTYRLLNDHDNSLTEPNDE</sequence>
<comment type="caution">
    <text evidence="3">The sequence shown here is derived from an EMBL/GenBank/DDBJ whole genome shotgun (WGS) entry which is preliminary data.</text>
</comment>
<dbReference type="Gene3D" id="1.50.10.10">
    <property type="match status" value="1"/>
</dbReference>
<dbReference type="EMBL" id="JAABOO010000002">
    <property type="protein sequence ID" value="NER13773.1"/>
    <property type="molecule type" value="Genomic_DNA"/>
</dbReference>
<keyword evidence="2" id="KW-0413">Isomerase</keyword>
<dbReference type="PANTHER" id="PTHR15108">
    <property type="entry name" value="N-ACYLGLUCOSAMINE-2-EPIMERASE"/>
    <property type="match status" value="1"/>
</dbReference>
<accession>A0A6P0USC9</accession>
<organism evidence="3 4">
    <name type="scientific">Leptobacterium flavescens</name>
    <dbReference type="NCBI Taxonomy" id="472055"/>
    <lineage>
        <taxon>Bacteria</taxon>
        <taxon>Pseudomonadati</taxon>
        <taxon>Bacteroidota</taxon>
        <taxon>Flavobacteriia</taxon>
        <taxon>Flavobacteriales</taxon>
        <taxon>Flavobacteriaceae</taxon>
        <taxon>Leptobacterium</taxon>
    </lineage>
</organism>
<reference evidence="3 4" key="1">
    <citation type="submission" date="2020-01" db="EMBL/GenBank/DDBJ databases">
        <title>Leptobacterium flavescens.</title>
        <authorList>
            <person name="Wang G."/>
        </authorList>
    </citation>
    <scope>NUCLEOTIDE SEQUENCE [LARGE SCALE GENOMIC DNA]</scope>
    <source>
        <strain evidence="3 4">KCTC 22160</strain>
    </source>
</reference>
<evidence type="ECO:0000313" key="3">
    <source>
        <dbReference type="EMBL" id="NER13773.1"/>
    </source>
</evidence>
<dbReference type="AlphaFoldDB" id="A0A6P0USC9"/>
<evidence type="ECO:0008006" key="5">
    <source>
        <dbReference type="Google" id="ProtNLM"/>
    </source>
</evidence>
<dbReference type="RefSeq" id="WP_163606910.1">
    <property type="nucleotide sequence ID" value="NZ_JAABOO010000002.1"/>
</dbReference>
<dbReference type="InterPro" id="IPR008928">
    <property type="entry name" value="6-hairpin_glycosidase_sf"/>
</dbReference>
<dbReference type="SUPFAM" id="SSF48208">
    <property type="entry name" value="Six-hairpin glycosidases"/>
    <property type="match status" value="1"/>
</dbReference>
<dbReference type="InterPro" id="IPR010819">
    <property type="entry name" value="AGE/CE"/>
</dbReference>
<evidence type="ECO:0000313" key="4">
    <source>
        <dbReference type="Proteomes" id="UP000468581"/>
    </source>
</evidence>
<gene>
    <name evidence="3" type="ORF">GWK08_10005</name>
</gene>
<evidence type="ECO:0000256" key="1">
    <source>
        <dbReference type="ARBA" id="ARBA00008558"/>
    </source>
</evidence>
<dbReference type="GO" id="GO:0005975">
    <property type="term" value="P:carbohydrate metabolic process"/>
    <property type="evidence" value="ECO:0007669"/>
    <property type="project" value="InterPro"/>
</dbReference>
<proteinExistence type="inferred from homology"/>
<keyword evidence="4" id="KW-1185">Reference proteome</keyword>
<comment type="similarity">
    <text evidence="1">Belongs to the N-acylglucosamine 2-epimerase family.</text>
</comment>
<name>A0A6P0USC9_9FLAO</name>
<dbReference type="Pfam" id="PF07221">
    <property type="entry name" value="GlcNAc_2-epim"/>
    <property type="match status" value="1"/>
</dbReference>
<evidence type="ECO:0000256" key="2">
    <source>
        <dbReference type="ARBA" id="ARBA00023235"/>
    </source>
</evidence>
<dbReference type="GO" id="GO:0016853">
    <property type="term" value="F:isomerase activity"/>
    <property type="evidence" value="ECO:0007669"/>
    <property type="project" value="UniProtKB-KW"/>
</dbReference>
<dbReference type="InterPro" id="IPR012341">
    <property type="entry name" value="6hp_glycosidase-like_sf"/>
</dbReference>